<dbReference type="GeneID" id="23111102"/>
<dbReference type="InterPro" id="IPR006108">
    <property type="entry name" value="3HC_DH_C"/>
</dbReference>
<dbReference type="InterPro" id="IPR013328">
    <property type="entry name" value="6PGD_dom2"/>
</dbReference>
<proteinExistence type="inferred from homology"/>
<dbReference type="Pfam" id="PF00725">
    <property type="entry name" value="3HCDH"/>
    <property type="match status" value="1"/>
</dbReference>
<dbReference type="Gene3D" id="1.10.1040.10">
    <property type="entry name" value="N-(1-d-carboxylethyl)-l-norvaline Dehydrogenase, domain 2"/>
    <property type="match status" value="1"/>
</dbReference>
<dbReference type="PANTHER" id="PTHR48075">
    <property type="entry name" value="3-HYDROXYACYL-COA DEHYDROGENASE FAMILY PROTEIN"/>
    <property type="match status" value="1"/>
</dbReference>
<dbReference type="PANTHER" id="PTHR48075:SF5">
    <property type="entry name" value="3-HYDROXYBUTYRYL-COA DEHYDROGENASE"/>
    <property type="match status" value="1"/>
</dbReference>
<dbReference type="SUPFAM" id="SSF51735">
    <property type="entry name" value="NAD(P)-binding Rossmann-fold domains"/>
    <property type="match status" value="1"/>
</dbReference>
<dbReference type="SUPFAM" id="SSF48179">
    <property type="entry name" value="6-phosphogluconate dehydrogenase C-terminal domain-like"/>
    <property type="match status" value="1"/>
</dbReference>
<dbReference type="GO" id="GO:0070403">
    <property type="term" value="F:NAD+ binding"/>
    <property type="evidence" value="ECO:0007669"/>
    <property type="project" value="InterPro"/>
</dbReference>
<evidence type="ECO:0000256" key="1">
    <source>
        <dbReference type="ARBA" id="ARBA00005086"/>
    </source>
</evidence>
<organism evidence="7">
    <name type="scientific">Enterocloster bolteae</name>
    <dbReference type="NCBI Taxonomy" id="208479"/>
    <lineage>
        <taxon>Bacteria</taxon>
        <taxon>Bacillati</taxon>
        <taxon>Bacillota</taxon>
        <taxon>Clostridia</taxon>
        <taxon>Lachnospirales</taxon>
        <taxon>Lachnospiraceae</taxon>
        <taxon>Enterocloster</taxon>
    </lineage>
</organism>
<dbReference type="GO" id="GO:0006631">
    <property type="term" value="P:fatty acid metabolic process"/>
    <property type="evidence" value="ECO:0007669"/>
    <property type="project" value="InterPro"/>
</dbReference>
<gene>
    <name evidence="7" type="primary">mmgB_2</name>
    <name evidence="7" type="ORF">CBLFYP116_03535</name>
</gene>
<dbReference type="AlphaFoldDB" id="A0A6N2WI65"/>
<feature type="domain" description="3-hydroxyacyl-CoA dehydrogenase NAD binding" evidence="6">
    <location>
        <begin position="5"/>
        <end position="184"/>
    </location>
</feature>
<dbReference type="PIRSF" id="PIRSF000105">
    <property type="entry name" value="HCDH"/>
    <property type="match status" value="1"/>
</dbReference>
<dbReference type="InterPro" id="IPR036291">
    <property type="entry name" value="NAD(P)-bd_dom_sf"/>
</dbReference>
<dbReference type="InterPro" id="IPR008927">
    <property type="entry name" value="6-PGluconate_DH-like_C_sf"/>
</dbReference>
<comment type="pathway">
    <text evidence="1">Lipid metabolism; butanoate metabolism.</text>
</comment>
<evidence type="ECO:0000256" key="2">
    <source>
        <dbReference type="ARBA" id="ARBA00009463"/>
    </source>
</evidence>
<dbReference type="EC" id="1.1.1.157" evidence="7"/>
<keyword evidence="3 7" id="KW-0560">Oxidoreductase</keyword>
<dbReference type="RefSeq" id="WP_002573683.1">
    <property type="nucleotide sequence ID" value="NZ_BAABZS010000001.1"/>
</dbReference>
<evidence type="ECO:0000313" key="7">
    <source>
        <dbReference type="EMBL" id="VYT40811.1"/>
    </source>
</evidence>
<evidence type="ECO:0000256" key="4">
    <source>
        <dbReference type="PIRSR" id="PIRSR000105-1"/>
    </source>
</evidence>
<dbReference type="InterPro" id="IPR006176">
    <property type="entry name" value="3-OHacyl-CoA_DH_NAD-bd"/>
</dbReference>
<evidence type="ECO:0000259" key="5">
    <source>
        <dbReference type="Pfam" id="PF00725"/>
    </source>
</evidence>
<sequence length="310" mass="33672">MRDTIVIVGGGMMGSGIGAVSAIHGNATLIVDVNLQKAESGVARAVECIEELSCNGLITDNQACNAIRLLGAEADMEKAFVTAAMVIEAVSENLTLKQGLFEKMDRILPVDIPILSNTSGLRITDIAIKMIHPERAVTAHFWYPAHLVPLVEIVMGEKSCETVAVAVRDEIRLWGKKSVLVRKDLPGQLANRILQAVIREAVNIVETGLASPEDVDTAIKAGMGIRFPVWGPLEHIDAVGLDLCEQVQNTVLPELSSRREAGDLIKSLVKSGNLGYKTGKGIYDWSYKDMEALEKKRNDFIIYALKKGLD</sequence>
<dbReference type="InterPro" id="IPR022694">
    <property type="entry name" value="3-OHacyl-CoA_DH"/>
</dbReference>
<dbReference type="Gene3D" id="3.40.50.720">
    <property type="entry name" value="NAD(P)-binding Rossmann-like Domain"/>
    <property type="match status" value="1"/>
</dbReference>
<feature type="site" description="Important for catalytic activity" evidence="4">
    <location>
        <position position="140"/>
    </location>
</feature>
<accession>A0A6N2WI65</accession>
<evidence type="ECO:0000259" key="6">
    <source>
        <dbReference type="Pfam" id="PF02737"/>
    </source>
</evidence>
<dbReference type="Pfam" id="PF02737">
    <property type="entry name" value="3HCDH_N"/>
    <property type="match status" value="1"/>
</dbReference>
<dbReference type="GO" id="GO:0008691">
    <property type="term" value="F:3-hydroxybutyryl-CoA dehydrogenase activity"/>
    <property type="evidence" value="ECO:0007669"/>
    <property type="project" value="UniProtKB-EC"/>
</dbReference>
<dbReference type="EMBL" id="CACRTF010000016">
    <property type="protein sequence ID" value="VYT40811.1"/>
    <property type="molecule type" value="Genomic_DNA"/>
</dbReference>
<evidence type="ECO:0000256" key="3">
    <source>
        <dbReference type="ARBA" id="ARBA00023002"/>
    </source>
</evidence>
<reference evidence="7" key="1">
    <citation type="submission" date="2019-11" db="EMBL/GenBank/DDBJ databases">
        <authorList>
            <person name="Feng L."/>
        </authorList>
    </citation>
    <scope>NUCLEOTIDE SEQUENCE</scope>
    <source>
        <strain evidence="7">CbolteaeLFYP116</strain>
    </source>
</reference>
<protein>
    <submittedName>
        <fullName evidence="7">Putative 3-hydroxybutyryl-CoA dehydrogenase</fullName>
        <ecNumber evidence="7">1.1.1.157</ecNumber>
    </submittedName>
</protein>
<name>A0A6N2WI65_9FIRM</name>
<comment type="similarity">
    <text evidence="2">Belongs to the 3-hydroxyacyl-CoA dehydrogenase family.</text>
</comment>
<feature type="domain" description="3-hydroxyacyl-CoA dehydrogenase C-terminal" evidence="5">
    <location>
        <begin position="189"/>
        <end position="285"/>
    </location>
</feature>